<dbReference type="Proteomes" id="UP000006727">
    <property type="component" value="Chromosome 24"/>
</dbReference>
<keyword evidence="4" id="KW-1185">Reference proteome</keyword>
<keyword evidence="1" id="KW-0472">Membrane</keyword>
<evidence type="ECO:0000256" key="1">
    <source>
        <dbReference type="SAM" id="Phobius"/>
    </source>
</evidence>
<reference evidence="2 4" key="2">
    <citation type="journal article" date="2018" name="Plant J.">
        <title>The Physcomitrella patens chromosome-scale assembly reveals moss genome structure and evolution.</title>
        <authorList>
            <person name="Lang D."/>
            <person name="Ullrich K.K."/>
            <person name="Murat F."/>
            <person name="Fuchs J."/>
            <person name="Jenkins J."/>
            <person name="Haas F.B."/>
            <person name="Piednoel M."/>
            <person name="Gundlach H."/>
            <person name="Van Bel M."/>
            <person name="Meyberg R."/>
            <person name="Vives C."/>
            <person name="Morata J."/>
            <person name="Symeonidi A."/>
            <person name="Hiss M."/>
            <person name="Muchero W."/>
            <person name="Kamisugi Y."/>
            <person name="Saleh O."/>
            <person name="Blanc G."/>
            <person name="Decker E.L."/>
            <person name="van Gessel N."/>
            <person name="Grimwood J."/>
            <person name="Hayes R.D."/>
            <person name="Graham S.W."/>
            <person name="Gunter L.E."/>
            <person name="McDaniel S.F."/>
            <person name="Hoernstein S.N.W."/>
            <person name="Larsson A."/>
            <person name="Li F.W."/>
            <person name="Perroud P.F."/>
            <person name="Phillips J."/>
            <person name="Ranjan P."/>
            <person name="Rokshar D.S."/>
            <person name="Rothfels C.J."/>
            <person name="Schneider L."/>
            <person name="Shu S."/>
            <person name="Stevenson D.W."/>
            <person name="Thummler F."/>
            <person name="Tillich M."/>
            <person name="Villarreal Aguilar J.C."/>
            <person name="Widiez T."/>
            <person name="Wong G.K."/>
            <person name="Wymore A."/>
            <person name="Zhang Y."/>
            <person name="Zimmer A.D."/>
            <person name="Quatrano R.S."/>
            <person name="Mayer K.F.X."/>
            <person name="Goodstein D."/>
            <person name="Casacuberta J.M."/>
            <person name="Vandepoele K."/>
            <person name="Reski R."/>
            <person name="Cuming A.C."/>
            <person name="Tuskan G.A."/>
            <person name="Maumus F."/>
            <person name="Salse J."/>
            <person name="Schmutz J."/>
            <person name="Rensing S.A."/>
        </authorList>
    </citation>
    <scope>NUCLEOTIDE SEQUENCE [LARGE SCALE GENOMIC DNA]</scope>
    <source>
        <strain evidence="3 4">cv. Gransden 2004</strain>
    </source>
</reference>
<dbReference type="Gramene" id="Pp3c24_11220V3.1">
    <property type="protein sequence ID" value="PAC:32911058.CDS.1"/>
    <property type="gene ID" value="Pp3c24_11220"/>
</dbReference>
<gene>
    <name evidence="2" type="ORF">PHYPA_028919</name>
</gene>
<dbReference type="InParanoid" id="A0A2K1IGD0"/>
<keyword evidence="1" id="KW-0812">Transmembrane</keyword>
<evidence type="ECO:0008006" key="5">
    <source>
        <dbReference type="Google" id="ProtNLM"/>
    </source>
</evidence>
<dbReference type="Gramene" id="Pp3c24_11220V3.2">
    <property type="protein sequence ID" value="PAC:32911059.CDS.1"/>
    <property type="gene ID" value="Pp3c24_11220"/>
</dbReference>
<dbReference type="EnsemblPlants" id="Pp3c24_11220V3.2">
    <property type="protein sequence ID" value="PAC:32911059.CDS.1"/>
    <property type="gene ID" value="Pp3c24_11220"/>
</dbReference>
<feature type="transmembrane region" description="Helical" evidence="1">
    <location>
        <begin position="20"/>
        <end position="40"/>
    </location>
</feature>
<dbReference type="AlphaFoldDB" id="A0A2K1IGD0"/>
<sequence>MLARRSSSELTRNRLGLHLLLSTPSCPLAPYLFLIVAEVLNNMVKKGMKGGLVKGVSLPIEDRQQIIAQFAHDTSFTLHGKEEHVKNLLQISKLFCCSSRLVVNWLKSCGYWQAEYPWPP</sequence>
<evidence type="ECO:0000313" key="4">
    <source>
        <dbReference type="Proteomes" id="UP000006727"/>
    </source>
</evidence>
<evidence type="ECO:0000313" key="2">
    <source>
        <dbReference type="EMBL" id="PNR28327.1"/>
    </source>
</evidence>
<organism evidence="2">
    <name type="scientific">Physcomitrium patens</name>
    <name type="common">Spreading-leaved earth moss</name>
    <name type="synonym">Physcomitrella patens</name>
    <dbReference type="NCBI Taxonomy" id="3218"/>
    <lineage>
        <taxon>Eukaryota</taxon>
        <taxon>Viridiplantae</taxon>
        <taxon>Streptophyta</taxon>
        <taxon>Embryophyta</taxon>
        <taxon>Bryophyta</taxon>
        <taxon>Bryophytina</taxon>
        <taxon>Bryopsida</taxon>
        <taxon>Funariidae</taxon>
        <taxon>Funariales</taxon>
        <taxon>Funariaceae</taxon>
        <taxon>Physcomitrium</taxon>
    </lineage>
</organism>
<reference evidence="2 4" key="1">
    <citation type="journal article" date="2008" name="Science">
        <title>The Physcomitrella genome reveals evolutionary insights into the conquest of land by plants.</title>
        <authorList>
            <person name="Rensing S."/>
            <person name="Lang D."/>
            <person name="Zimmer A."/>
            <person name="Terry A."/>
            <person name="Salamov A."/>
            <person name="Shapiro H."/>
            <person name="Nishiyama T."/>
            <person name="Perroud P.-F."/>
            <person name="Lindquist E."/>
            <person name="Kamisugi Y."/>
            <person name="Tanahashi T."/>
            <person name="Sakakibara K."/>
            <person name="Fujita T."/>
            <person name="Oishi K."/>
            <person name="Shin-I T."/>
            <person name="Kuroki Y."/>
            <person name="Toyoda A."/>
            <person name="Suzuki Y."/>
            <person name="Hashimoto A."/>
            <person name="Yamaguchi K."/>
            <person name="Sugano A."/>
            <person name="Kohara Y."/>
            <person name="Fujiyama A."/>
            <person name="Anterola A."/>
            <person name="Aoki S."/>
            <person name="Ashton N."/>
            <person name="Barbazuk W.B."/>
            <person name="Barker E."/>
            <person name="Bennetzen J."/>
            <person name="Bezanilla M."/>
            <person name="Blankenship R."/>
            <person name="Cho S.H."/>
            <person name="Dutcher S."/>
            <person name="Estelle M."/>
            <person name="Fawcett J.A."/>
            <person name="Gundlach H."/>
            <person name="Hanada K."/>
            <person name="Heyl A."/>
            <person name="Hicks K.A."/>
            <person name="Hugh J."/>
            <person name="Lohr M."/>
            <person name="Mayer K."/>
            <person name="Melkozernov A."/>
            <person name="Murata T."/>
            <person name="Nelson D."/>
            <person name="Pils B."/>
            <person name="Prigge M."/>
            <person name="Reiss B."/>
            <person name="Renner T."/>
            <person name="Rombauts S."/>
            <person name="Rushton P."/>
            <person name="Sanderfoot A."/>
            <person name="Schween G."/>
            <person name="Shiu S.-H."/>
            <person name="Stueber K."/>
            <person name="Theodoulou F.L."/>
            <person name="Tu H."/>
            <person name="Van de Peer Y."/>
            <person name="Verrier P.J."/>
            <person name="Waters E."/>
            <person name="Wood A."/>
            <person name="Yang L."/>
            <person name="Cove D."/>
            <person name="Cuming A."/>
            <person name="Hasebe M."/>
            <person name="Lucas S."/>
            <person name="Mishler D.B."/>
            <person name="Reski R."/>
            <person name="Grigoriev I."/>
            <person name="Quatrano R.S."/>
            <person name="Boore J.L."/>
        </authorList>
    </citation>
    <scope>NUCLEOTIDE SEQUENCE [LARGE SCALE GENOMIC DNA]</scope>
    <source>
        <strain evidence="3 4">cv. Gransden 2004</strain>
    </source>
</reference>
<dbReference type="EnsemblPlants" id="Pp3c24_11220V3.1">
    <property type="protein sequence ID" value="PAC:32911058.CDS.1"/>
    <property type="gene ID" value="Pp3c24_11220"/>
</dbReference>
<reference evidence="3" key="3">
    <citation type="submission" date="2020-12" db="UniProtKB">
        <authorList>
            <consortium name="EnsemblPlants"/>
        </authorList>
    </citation>
    <scope>IDENTIFICATION</scope>
</reference>
<dbReference type="EMBL" id="ABEU02000024">
    <property type="protein sequence ID" value="PNR28327.1"/>
    <property type="molecule type" value="Genomic_DNA"/>
</dbReference>
<evidence type="ECO:0000313" key="3">
    <source>
        <dbReference type="EnsemblPlants" id="PAC:32911058.CDS.1"/>
    </source>
</evidence>
<protein>
    <recommendedName>
        <fullName evidence="5">Reverse transcriptase domain-containing protein</fullName>
    </recommendedName>
</protein>
<proteinExistence type="predicted"/>
<name>A0A2K1IGD0_PHYPA</name>
<accession>A0A2K1IGD0</accession>
<keyword evidence="1" id="KW-1133">Transmembrane helix</keyword>